<evidence type="ECO:0000259" key="3">
    <source>
        <dbReference type="PROSITE" id="PS50158"/>
    </source>
</evidence>
<evidence type="ECO:0000256" key="1">
    <source>
        <dbReference type="PROSITE-ProRule" id="PRU00047"/>
    </source>
</evidence>
<dbReference type="InterPro" id="IPR039537">
    <property type="entry name" value="Retrotran_Ty1/copia-like"/>
</dbReference>
<organism evidence="4">
    <name type="scientific">Tanacetum cinerariifolium</name>
    <name type="common">Dalmatian daisy</name>
    <name type="synonym">Chrysanthemum cinerariifolium</name>
    <dbReference type="NCBI Taxonomy" id="118510"/>
    <lineage>
        <taxon>Eukaryota</taxon>
        <taxon>Viridiplantae</taxon>
        <taxon>Streptophyta</taxon>
        <taxon>Embryophyta</taxon>
        <taxon>Tracheophyta</taxon>
        <taxon>Spermatophyta</taxon>
        <taxon>Magnoliopsida</taxon>
        <taxon>eudicotyledons</taxon>
        <taxon>Gunneridae</taxon>
        <taxon>Pentapetalae</taxon>
        <taxon>asterids</taxon>
        <taxon>campanulids</taxon>
        <taxon>Asterales</taxon>
        <taxon>Asteraceae</taxon>
        <taxon>Asteroideae</taxon>
        <taxon>Anthemideae</taxon>
        <taxon>Anthemidinae</taxon>
        <taxon>Tanacetum</taxon>
    </lineage>
</organism>
<dbReference type="PANTHER" id="PTHR42648">
    <property type="entry name" value="TRANSPOSASE, PUTATIVE-RELATED"/>
    <property type="match status" value="1"/>
</dbReference>
<dbReference type="InterPro" id="IPR036875">
    <property type="entry name" value="Znf_CCHC_sf"/>
</dbReference>
<dbReference type="Gene3D" id="4.10.60.10">
    <property type="entry name" value="Zinc finger, CCHC-type"/>
    <property type="match status" value="1"/>
</dbReference>
<dbReference type="PANTHER" id="PTHR42648:SF18">
    <property type="entry name" value="RETROTRANSPOSON, UNCLASSIFIED-LIKE PROTEIN"/>
    <property type="match status" value="1"/>
</dbReference>
<keyword evidence="1" id="KW-0479">Metal-binding</keyword>
<dbReference type="InterPro" id="IPR025724">
    <property type="entry name" value="GAG-pre-integrase_dom"/>
</dbReference>
<feature type="region of interest" description="Disordered" evidence="2">
    <location>
        <begin position="799"/>
        <end position="820"/>
    </location>
</feature>
<feature type="region of interest" description="Disordered" evidence="2">
    <location>
        <begin position="336"/>
        <end position="355"/>
    </location>
</feature>
<keyword evidence="1" id="KW-0862">Zinc</keyword>
<dbReference type="GO" id="GO:0003676">
    <property type="term" value="F:nucleic acid binding"/>
    <property type="evidence" value="ECO:0007669"/>
    <property type="project" value="InterPro"/>
</dbReference>
<gene>
    <name evidence="4" type="ORF">Tci_038393</name>
</gene>
<proteinExistence type="predicted"/>
<dbReference type="Pfam" id="PF13976">
    <property type="entry name" value="gag_pre-integrs"/>
    <property type="match status" value="1"/>
</dbReference>
<protein>
    <submittedName>
        <fullName evidence="4">Retrovirus-related Pol polyprotein from transposon TNT 1-94</fullName>
    </submittedName>
</protein>
<evidence type="ECO:0000313" key="4">
    <source>
        <dbReference type="EMBL" id="GEU66415.1"/>
    </source>
</evidence>
<dbReference type="SUPFAM" id="SSF57756">
    <property type="entry name" value="Retrovirus zinc finger-like domains"/>
    <property type="match status" value="1"/>
</dbReference>
<evidence type="ECO:0000256" key="2">
    <source>
        <dbReference type="SAM" id="MobiDB-lite"/>
    </source>
</evidence>
<dbReference type="InterPro" id="IPR001878">
    <property type="entry name" value="Znf_CCHC"/>
</dbReference>
<dbReference type="SMART" id="SM00343">
    <property type="entry name" value="ZnF_C2HC"/>
    <property type="match status" value="1"/>
</dbReference>
<dbReference type="GO" id="GO:0008270">
    <property type="term" value="F:zinc ion binding"/>
    <property type="evidence" value="ECO:0007669"/>
    <property type="project" value="UniProtKB-KW"/>
</dbReference>
<comment type="caution">
    <text evidence="4">The sequence shown here is derived from an EMBL/GenBank/DDBJ whole genome shotgun (WGS) entry which is preliminary data.</text>
</comment>
<reference evidence="4" key="1">
    <citation type="journal article" date="2019" name="Sci. Rep.">
        <title>Draft genome of Tanacetum cinerariifolium, the natural source of mosquito coil.</title>
        <authorList>
            <person name="Yamashiro T."/>
            <person name="Shiraishi A."/>
            <person name="Satake H."/>
            <person name="Nakayama K."/>
        </authorList>
    </citation>
    <scope>NUCLEOTIDE SEQUENCE</scope>
</reference>
<dbReference type="EMBL" id="BKCJ010005379">
    <property type="protein sequence ID" value="GEU66415.1"/>
    <property type="molecule type" value="Genomic_DNA"/>
</dbReference>
<accession>A0A6L2M231</accession>
<dbReference type="AlphaFoldDB" id="A0A6L2M231"/>
<dbReference type="PROSITE" id="PS50158">
    <property type="entry name" value="ZF_CCHC"/>
    <property type="match status" value="1"/>
</dbReference>
<keyword evidence="1" id="KW-0863">Zinc-finger</keyword>
<sequence length="1100" mass="123774">MSGNEAGEVAPESSKAVVLPKFDMHIYTSELTSSELETAIKEYYIPADLHPRLPPSGMTMNRLPSSLADKAILSGADNRPPMLENDMYDSWKSTMELYMLNRQHGMMILESVEHGPLLWPTVEEDGVTRLKKYSELSAAEAIQADCDVKATNIILQGLPSEERECKLYDEFDKFAYRKGETLRDFYLRFSLLLNDMNMYNRKLEQFQVNTKFLNTLPPEWSKFVTDVKLVRDLHTTNVDQLHAYLVQHEYYAHEIDYAPIAHHPSEFSSPETGLVVSVFQKGDDPIDAINHMMSFLTTVVTSRYPATNNQLRTSSNPRQQATINNGRVTIQPIQGRQNSMSAGSSRPFASGSGRASRKQRVIMCYNCKGEGHMSKQCTKPKKKRDAEWFKDKVFLVQAQANGHVLQEEELEFLADPGTAESSSNQNVITTNAAYQVDDLDSYDSDCDELNSAKITLMANFSHYGFDNLAETELSAEQAFWSQCLVQTNEPYFSATTTLVEVPKELPKVSLGFEHTKTCFRDDIIPFVKALKELFTSFDQCLIDEVTEVQNVFKRMKLAVAQHSQAQAKDIVILKLKEKLQSLSGDVNERNVKREVKEIETLNIELDHKVTKLVAENKHLKQTYKQLYDSIKSLRVRSKEQCDDLINKVNLKSAEVSNLNASLQEKVLVDVAPLAPKLHKNRTAHTDYIRHTQVEAATLREIIESERLLNPLNTSLDYKCKYTRRIQELLIILQQTSPCLTNLGTKLVAVTPKNKTKQIIFTEQITKSGKTTITTPPSSNIDSNTPVLSSTGVILVSSASRSMSQDNTKKNRIRRTQRKAKKNKLEDHLRTVSSSLNKKSVVATSSVANSMSNVNSDLKCASCNGRTFTLVGNVCPLTRIATPTIVPPREPILIVNSLDKPVVTLVYTRKPKAANKKVPNKLEPNNSWGSSSSNVPSPFIDCRLSKSSSGQFCDSDLEIAFRQHTCFIRNLDGVDLLTGSWGNNLYTPSLQDMMASLPICLLSKASKTKSWLWHRRLSHLNFGAINYLARQGLVRGLPKLKFKKDHLCSACAMGKSTKKTHKPKSEDTNQEKLYLLHMDLCGPMRVESVNGKKYILAIVDD</sequence>
<feature type="domain" description="CCHC-type" evidence="3">
    <location>
        <begin position="364"/>
        <end position="379"/>
    </location>
</feature>
<feature type="compositionally biased region" description="Basic residues" evidence="2">
    <location>
        <begin position="809"/>
        <end position="820"/>
    </location>
</feature>
<dbReference type="Pfam" id="PF00098">
    <property type="entry name" value="zf-CCHC"/>
    <property type="match status" value="1"/>
</dbReference>
<name>A0A6L2M231_TANCI</name>